<organism evidence="9 10">
    <name type="scientific">Methylophaga sulfidovorans</name>
    <dbReference type="NCBI Taxonomy" id="45496"/>
    <lineage>
        <taxon>Bacteria</taxon>
        <taxon>Pseudomonadati</taxon>
        <taxon>Pseudomonadota</taxon>
        <taxon>Gammaproteobacteria</taxon>
        <taxon>Thiotrichales</taxon>
        <taxon>Piscirickettsiaceae</taxon>
        <taxon>Methylophaga</taxon>
    </lineage>
</organism>
<name>A0A1I3U4P7_9GAMM</name>
<evidence type="ECO:0000313" key="9">
    <source>
        <dbReference type="EMBL" id="SFJ77519.1"/>
    </source>
</evidence>
<keyword evidence="9" id="KW-0969">Cilium</keyword>
<evidence type="ECO:0000313" key="10">
    <source>
        <dbReference type="Proteomes" id="UP000198924"/>
    </source>
</evidence>
<dbReference type="OrthoDB" id="1669037at2"/>
<comment type="function">
    <text evidence="6 7">Involved in the assembly process of the P-ring formation. It may associate with FlgF on the rod constituting a structure essential for the P-ring assembly or may act as a modulator protein for the P-ring assembly.</text>
</comment>
<evidence type="ECO:0000256" key="6">
    <source>
        <dbReference type="ARBA" id="ARBA00025643"/>
    </source>
</evidence>
<sequence>MIRRFFLCCLSVVLLTPSVNAESIQPLAGIEQTAYVFAMNDAQAYYDNPQVIVDAMDKRLRLQACSGNLAAFSTSNANTVGNRTIGIRCRAPTEWTVYVSVKVKVMRPVVVAAKALAANQTLKSSDVKIVMQDISDLRQGFLLSADKVLGQQLKYPVALGTALTPRSLKQQKVVQRGEQVILVAQAGFMEVRMNGMAMEDAILGDKIKVKNNSSNRVVEGIVQAPGIVKVTM</sequence>
<dbReference type="Gene3D" id="2.30.30.760">
    <property type="match status" value="1"/>
</dbReference>
<dbReference type="RefSeq" id="WP_091711290.1">
    <property type="nucleotide sequence ID" value="NZ_FOSH01000001.1"/>
</dbReference>
<keyword evidence="9" id="KW-0282">Flagellum</keyword>
<dbReference type="InterPro" id="IPR013974">
    <property type="entry name" value="SAF"/>
</dbReference>
<evidence type="ECO:0000256" key="4">
    <source>
        <dbReference type="ARBA" id="ARBA00022729"/>
    </source>
</evidence>
<evidence type="ECO:0000256" key="5">
    <source>
        <dbReference type="ARBA" id="ARBA00022764"/>
    </source>
</evidence>
<dbReference type="EMBL" id="FOSH01000001">
    <property type="protein sequence ID" value="SFJ77519.1"/>
    <property type="molecule type" value="Genomic_DNA"/>
</dbReference>
<keyword evidence="7" id="KW-1005">Bacterial flagellum biogenesis</keyword>
<dbReference type="NCBIfam" id="TIGR03170">
    <property type="entry name" value="flgA_cterm"/>
    <property type="match status" value="1"/>
</dbReference>
<evidence type="ECO:0000256" key="1">
    <source>
        <dbReference type="ARBA" id="ARBA00004418"/>
    </source>
</evidence>
<keyword evidence="9" id="KW-0966">Cell projection</keyword>
<dbReference type="SMART" id="SM00858">
    <property type="entry name" value="SAF"/>
    <property type="match status" value="1"/>
</dbReference>
<gene>
    <name evidence="9" type="ORF">SAMN04488079_101164</name>
</gene>
<dbReference type="Proteomes" id="UP000198924">
    <property type="component" value="Unassembled WGS sequence"/>
</dbReference>
<proteinExistence type="inferred from homology"/>
<dbReference type="AlphaFoldDB" id="A0A1I3U4P7"/>
<feature type="domain" description="SAF" evidence="8">
    <location>
        <begin position="107"/>
        <end position="169"/>
    </location>
</feature>
<evidence type="ECO:0000259" key="8">
    <source>
        <dbReference type="SMART" id="SM00858"/>
    </source>
</evidence>
<dbReference type="PANTHER" id="PTHR36307:SF1">
    <property type="entry name" value="FLAGELLA BASAL BODY P-RING FORMATION PROTEIN FLGA"/>
    <property type="match status" value="1"/>
</dbReference>
<dbReference type="Pfam" id="PF17656">
    <property type="entry name" value="ChapFlgA_N"/>
    <property type="match status" value="1"/>
</dbReference>
<comment type="subcellular location">
    <subcellularLocation>
        <location evidence="1 7">Periplasm</location>
    </subcellularLocation>
</comment>
<evidence type="ECO:0000256" key="2">
    <source>
        <dbReference type="ARBA" id="ARBA00010474"/>
    </source>
</evidence>
<keyword evidence="4 7" id="KW-0732">Signal</keyword>
<keyword evidence="10" id="KW-1185">Reference proteome</keyword>
<dbReference type="CDD" id="cd11614">
    <property type="entry name" value="SAF_CpaB_FlgA_like"/>
    <property type="match status" value="1"/>
</dbReference>
<comment type="similarity">
    <text evidence="2 7">Belongs to the FlgA family.</text>
</comment>
<feature type="chain" id="PRO_5011331981" description="Flagella basal body P-ring formation protein FlgA" evidence="7">
    <location>
        <begin position="22"/>
        <end position="232"/>
    </location>
</feature>
<dbReference type="InterPro" id="IPR017585">
    <property type="entry name" value="SAF_FlgA"/>
</dbReference>
<feature type="signal peptide" evidence="7">
    <location>
        <begin position="1"/>
        <end position="21"/>
    </location>
</feature>
<dbReference type="Gene3D" id="3.90.1210.10">
    <property type="entry name" value="Antifreeze-like/N-acetylneuraminic acid synthase C-terminal domain"/>
    <property type="match status" value="1"/>
</dbReference>
<reference evidence="10" key="1">
    <citation type="submission" date="2016-10" db="EMBL/GenBank/DDBJ databases">
        <authorList>
            <person name="Varghese N."/>
            <person name="Submissions S."/>
        </authorList>
    </citation>
    <scope>NUCLEOTIDE SEQUENCE [LARGE SCALE GENOMIC DNA]</scope>
    <source>
        <strain evidence="10">DSM 11578</strain>
    </source>
</reference>
<evidence type="ECO:0000256" key="7">
    <source>
        <dbReference type="RuleBase" id="RU362063"/>
    </source>
</evidence>
<dbReference type="Pfam" id="PF13144">
    <property type="entry name" value="ChapFlgA"/>
    <property type="match status" value="1"/>
</dbReference>
<dbReference type="GO" id="GO:0042597">
    <property type="term" value="C:periplasmic space"/>
    <property type="evidence" value="ECO:0007669"/>
    <property type="project" value="UniProtKB-SubCell"/>
</dbReference>
<keyword evidence="5 7" id="KW-0574">Periplasm</keyword>
<protein>
    <recommendedName>
        <fullName evidence="3 7">Flagella basal body P-ring formation protein FlgA</fullName>
    </recommendedName>
</protein>
<evidence type="ECO:0000256" key="3">
    <source>
        <dbReference type="ARBA" id="ARBA00014754"/>
    </source>
</evidence>
<dbReference type="STRING" id="45496.SAMN04488079_101164"/>
<dbReference type="PANTHER" id="PTHR36307">
    <property type="entry name" value="FLAGELLA BASAL BODY P-RING FORMATION PROTEIN FLGA"/>
    <property type="match status" value="1"/>
</dbReference>
<dbReference type="InterPro" id="IPR039246">
    <property type="entry name" value="Flagellar_FlgA"/>
</dbReference>
<accession>A0A1I3U4P7</accession>
<dbReference type="GO" id="GO:0044780">
    <property type="term" value="P:bacterial-type flagellum assembly"/>
    <property type="evidence" value="ECO:0007669"/>
    <property type="project" value="InterPro"/>
</dbReference>
<dbReference type="InterPro" id="IPR041231">
    <property type="entry name" value="FlgA_N"/>
</dbReference>